<proteinExistence type="predicted"/>
<name>A0AAW1SZE6_9CHLO</name>
<dbReference type="GO" id="GO:0005737">
    <property type="term" value="C:cytoplasm"/>
    <property type="evidence" value="ECO:0007669"/>
    <property type="project" value="GOC"/>
</dbReference>
<keyword evidence="2" id="KW-1185">Reference proteome</keyword>
<dbReference type="EMBL" id="JALJOV010000714">
    <property type="protein sequence ID" value="KAK9861703.1"/>
    <property type="molecule type" value="Genomic_DNA"/>
</dbReference>
<dbReference type="CDD" id="cd14825">
    <property type="entry name" value="TRAPPC2_sedlin"/>
    <property type="match status" value="1"/>
</dbReference>
<gene>
    <name evidence="1" type="ORF">WJX84_012005</name>
</gene>
<dbReference type="PANTHER" id="PTHR12403">
    <property type="entry name" value="TRAFFICKING PROTEIN PARTICLE COMPLEX SUBUNIT 2"/>
    <property type="match status" value="1"/>
</dbReference>
<dbReference type="AlphaFoldDB" id="A0AAW1SZE6"/>
<dbReference type="Pfam" id="PF04628">
    <property type="entry name" value="Sedlin_N"/>
    <property type="match status" value="1"/>
</dbReference>
<protein>
    <recommendedName>
        <fullName evidence="3">Trafficking protein particle complex subunit 2</fullName>
    </recommendedName>
</protein>
<dbReference type="SUPFAM" id="SSF64356">
    <property type="entry name" value="SNARE-like"/>
    <property type="match status" value="1"/>
</dbReference>
<comment type="caution">
    <text evidence="1">The sequence shown here is derived from an EMBL/GenBank/DDBJ whole genome shotgun (WGS) entry which is preliminary data.</text>
</comment>
<dbReference type="Proteomes" id="UP001485043">
    <property type="component" value="Unassembled WGS sequence"/>
</dbReference>
<evidence type="ECO:0000313" key="2">
    <source>
        <dbReference type="Proteomes" id="UP001485043"/>
    </source>
</evidence>
<organism evidence="1 2">
    <name type="scientific">Apatococcus fuscideae</name>
    <dbReference type="NCBI Taxonomy" id="2026836"/>
    <lineage>
        <taxon>Eukaryota</taxon>
        <taxon>Viridiplantae</taxon>
        <taxon>Chlorophyta</taxon>
        <taxon>core chlorophytes</taxon>
        <taxon>Trebouxiophyceae</taxon>
        <taxon>Chlorellales</taxon>
        <taxon>Chlorellaceae</taxon>
        <taxon>Apatococcus</taxon>
    </lineage>
</organism>
<evidence type="ECO:0000313" key="1">
    <source>
        <dbReference type="EMBL" id="KAK9861703.1"/>
    </source>
</evidence>
<dbReference type="InterPro" id="IPR006722">
    <property type="entry name" value="Sedlin"/>
</dbReference>
<dbReference type="InterPro" id="IPR011012">
    <property type="entry name" value="Longin-like_dom_sf"/>
</dbReference>
<dbReference type="GO" id="GO:0006888">
    <property type="term" value="P:endoplasmic reticulum to Golgi vesicle-mediated transport"/>
    <property type="evidence" value="ECO:0007669"/>
    <property type="project" value="InterPro"/>
</dbReference>
<evidence type="ECO:0008006" key="3">
    <source>
        <dbReference type="Google" id="ProtNLM"/>
    </source>
</evidence>
<dbReference type="Gene3D" id="3.30.450.70">
    <property type="match status" value="1"/>
</dbReference>
<sequence>MATGTVLTFVIVGHDDHPIFEADLTSRASDIVNRDDRAQYLHQFVLHAALDAVDEQVWTTTSMFLAQVDNFNQLRVSAYVTAAHIKFLLLHDGKNEDAIKAFFKDVYEVYLKVMMNPFFTPNTQITSPSRICLHAKINQEHAKSSVYPGAWEQDLFVKASMDGSLPGSPSVTKNMRMAKQQQ</sequence>
<accession>A0AAW1SZE6</accession>
<reference evidence="1 2" key="1">
    <citation type="journal article" date="2024" name="Nat. Commun.">
        <title>Phylogenomics reveals the evolutionary origins of lichenization in chlorophyte algae.</title>
        <authorList>
            <person name="Puginier C."/>
            <person name="Libourel C."/>
            <person name="Otte J."/>
            <person name="Skaloud P."/>
            <person name="Haon M."/>
            <person name="Grisel S."/>
            <person name="Petersen M."/>
            <person name="Berrin J.G."/>
            <person name="Delaux P.M."/>
            <person name="Dal Grande F."/>
            <person name="Keller J."/>
        </authorList>
    </citation>
    <scope>NUCLEOTIDE SEQUENCE [LARGE SCALE GENOMIC DNA]</scope>
    <source>
        <strain evidence="1 2">SAG 2523</strain>
    </source>
</reference>